<evidence type="ECO:0000256" key="1">
    <source>
        <dbReference type="SAM" id="MobiDB-lite"/>
    </source>
</evidence>
<dbReference type="AlphaFoldDB" id="A0A2G5VNH5"/>
<dbReference type="Proteomes" id="UP000230233">
    <property type="component" value="Chromosome I"/>
</dbReference>
<proteinExistence type="predicted"/>
<keyword evidence="3" id="KW-1185">Reference proteome</keyword>
<accession>A0A2G5VNH5</accession>
<gene>
    <name evidence="2" type="primary">Cnig_chr_I.g31</name>
    <name evidence="2" type="ORF">B9Z55_000031</name>
</gene>
<sequence>MTQTPIFPDPPSEYKCDNGADGTLDAHPGLYVRRNSPGTFSHLSGGRWSIPVERSANGVCSGEPHICMFIVVLSIWTHFPDSPESDVF</sequence>
<reference evidence="3" key="1">
    <citation type="submission" date="2017-10" db="EMBL/GenBank/DDBJ databases">
        <title>Rapid genome shrinkage in a self-fertile nematode reveals novel sperm competition proteins.</title>
        <authorList>
            <person name="Yin D."/>
            <person name="Schwarz E.M."/>
            <person name="Thomas C.G."/>
            <person name="Felde R.L."/>
            <person name="Korf I.F."/>
            <person name="Cutter A.D."/>
            <person name="Schartner C.M."/>
            <person name="Ralston E.J."/>
            <person name="Meyer B.J."/>
            <person name="Haag E.S."/>
        </authorList>
    </citation>
    <scope>NUCLEOTIDE SEQUENCE [LARGE SCALE GENOMIC DNA]</scope>
    <source>
        <strain evidence="3">JU1422</strain>
    </source>
</reference>
<dbReference type="EMBL" id="PDUG01000001">
    <property type="protein sequence ID" value="PIC53369.1"/>
    <property type="molecule type" value="Genomic_DNA"/>
</dbReference>
<feature type="region of interest" description="Disordered" evidence="1">
    <location>
        <begin position="1"/>
        <end position="21"/>
    </location>
</feature>
<evidence type="ECO:0000313" key="3">
    <source>
        <dbReference type="Proteomes" id="UP000230233"/>
    </source>
</evidence>
<comment type="caution">
    <text evidence="2">The sequence shown here is derived from an EMBL/GenBank/DDBJ whole genome shotgun (WGS) entry which is preliminary data.</text>
</comment>
<organism evidence="2 3">
    <name type="scientific">Caenorhabditis nigoni</name>
    <dbReference type="NCBI Taxonomy" id="1611254"/>
    <lineage>
        <taxon>Eukaryota</taxon>
        <taxon>Metazoa</taxon>
        <taxon>Ecdysozoa</taxon>
        <taxon>Nematoda</taxon>
        <taxon>Chromadorea</taxon>
        <taxon>Rhabditida</taxon>
        <taxon>Rhabditina</taxon>
        <taxon>Rhabditomorpha</taxon>
        <taxon>Rhabditoidea</taxon>
        <taxon>Rhabditidae</taxon>
        <taxon>Peloderinae</taxon>
        <taxon>Caenorhabditis</taxon>
    </lineage>
</organism>
<name>A0A2G5VNH5_9PELO</name>
<evidence type="ECO:0000313" key="2">
    <source>
        <dbReference type="EMBL" id="PIC53369.1"/>
    </source>
</evidence>
<protein>
    <submittedName>
        <fullName evidence="2">Uncharacterized protein</fullName>
    </submittedName>
</protein>